<evidence type="ECO:0000256" key="1">
    <source>
        <dbReference type="ARBA" id="ARBA00009972"/>
    </source>
</evidence>
<proteinExistence type="inferred from homology"/>
<dbReference type="InterPro" id="IPR023451">
    <property type="entry name" value="Thymidate_synth/dCMP_Mease_dom"/>
</dbReference>
<dbReference type="NCBIfam" id="TIGR03284">
    <property type="entry name" value="thym_sym"/>
    <property type="match status" value="1"/>
</dbReference>
<evidence type="ECO:0000313" key="6">
    <source>
        <dbReference type="EMBL" id="ARV77412.1"/>
    </source>
</evidence>
<dbReference type="OrthoDB" id="13491at10239"/>
<dbReference type="InterPro" id="IPR036926">
    <property type="entry name" value="Thymidate_synth/dCMP_Mease_sf"/>
</dbReference>
<evidence type="ECO:0000313" key="7">
    <source>
        <dbReference type="Proteomes" id="UP000224829"/>
    </source>
</evidence>
<feature type="domain" description="Thymidylate synthase/dCMP hydroxymethylase" evidence="5">
    <location>
        <begin position="415"/>
        <end position="522"/>
    </location>
</feature>
<dbReference type="GO" id="GO:0004799">
    <property type="term" value="F:thymidylate synthase activity"/>
    <property type="evidence" value="ECO:0007669"/>
    <property type="project" value="UniProtKB-EC"/>
</dbReference>
<dbReference type="Gene3D" id="3.30.572.10">
    <property type="entry name" value="Thymidylate synthase/dCMP hydroxymethylase domain"/>
    <property type="match status" value="2"/>
</dbReference>
<accession>A0A1Y0SV64</accession>
<dbReference type="EC" id="2.1.1.45" evidence="2"/>
<feature type="domain" description="Thymidylate synthase/dCMP hydroxymethylase" evidence="5">
    <location>
        <begin position="2"/>
        <end position="308"/>
    </location>
</feature>
<dbReference type="Pfam" id="PF00303">
    <property type="entry name" value="Thymidylat_synt"/>
    <property type="match status" value="2"/>
</dbReference>
<evidence type="ECO:0000256" key="4">
    <source>
        <dbReference type="ARBA" id="ARBA00022679"/>
    </source>
</evidence>
<keyword evidence="4" id="KW-0808">Transferase</keyword>
<dbReference type="GO" id="GO:0006231">
    <property type="term" value="P:dTMP biosynthetic process"/>
    <property type="evidence" value="ECO:0007669"/>
    <property type="project" value="InterPro"/>
</dbReference>
<keyword evidence="3" id="KW-0489">Methyltransferase</keyword>
<keyword evidence="7" id="KW-1185">Reference proteome</keyword>
<dbReference type="Proteomes" id="UP000224829">
    <property type="component" value="Segment"/>
</dbReference>
<comment type="similarity">
    <text evidence="1">Belongs to the thymidylate synthase family.</text>
</comment>
<evidence type="ECO:0000256" key="3">
    <source>
        <dbReference type="ARBA" id="ARBA00022603"/>
    </source>
</evidence>
<dbReference type="SUPFAM" id="SSF55831">
    <property type="entry name" value="Thymidylate synthase/dCMP hydroxymethylase"/>
    <property type="match status" value="2"/>
</dbReference>
<dbReference type="HAMAP" id="MF_00008">
    <property type="entry name" value="Thymidy_synth_bact"/>
    <property type="match status" value="1"/>
</dbReference>
<evidence type="ECO:0000256" key="2">
    <source>
        <dbReference type="ARBA" id="ARBA00011947"/>
    </source>
</evidence>
<organism evidence="6 7">
    <name type="scientific">Pseudomonas phage Noxifer</name>
    <dbReference type="NCBI Taxonomy" id="2006684"/>
    <lineage>
        <taxon>Viruses</taxon>
        <taxon>Duplodnaviria</taxon>
        <taxon>Heunggongvirae</taxon>
        <taxon>Uroviricota</taxon>
        <taxon>Caudoviricetes</taxon>
        <taxon>Chimalliviridae</taxon>
        <taxon>Noxifervirus</taxon>
        <taxon>Noxifervirus noxifer</taxon>
    </lineage>
</organism>
<dbReference type="GO" id="GO:0032259">
    <property type="term" value="P:methylation"/>
    <property type="evidence" value="ECO:0007669"/>
    <property type="project" value="UniProtKB-KW"/>
</dbReference>
<evidence type="ECO:0000259" key="5">
    <source>
        <dbReference type="Pfam" id="PF00303"/>
    </source>
</evidence>
<dbReference type="InterPro" id="IPR000398">
    <property type="entry name" value="Thymidylate_synthase"/>
</dbReference>
<dbReference type="InterPro" id="IPR045097">
    <property type="entry name" value="Thymidate_synth/dCMP_Mease"/>
</dbReference>
<name>A0A1Y0SV64_9CAUD</name>
<dbReference type="PANTHER" id="PTHR11548:SF1">
    <property type="entry name" value="THYMIDYLATE SYNTHASE 1"/>
    <property type="match status" value="1"/>
</dbReference>
<dbReference type="CDD" id="cd00351">
    <property type="entry name" value="TS_Pyrimidine_HMase"/>
    <property type="match status" value="1"/>
</dbReference>
<gene>
    <name evidence="6" type="ORF">NOXIFER_247</name>
</gene>
<dbReference type="PANTHER" id="PTHR11548">
    <property type="entry name" value="THYMIDYLATE SYNTHASE 1"/>
    <property type="match status" value="1"/>
</dbReference>
<dbReference type="EMBL" id="MF063068">
    <property type="protein sequence ID" value="ARV77412.1"/>
    <property type="molecule type" value="Genomic_DNA"/>
</dbReference>
<protein>
    <recommendedName>
        <fullName evidence="2">thymidylate synthase</fullName>
        <ecNumber evidence="2">2.1.1.45</ecNumber>
    </recommendedName>
</protein>
<reference evidence="6 7" key="1">
    <citation type="submission" date="2017-05" db="EMBL/GenBank/DDBJ databases">
        <authorList>
            <person name="Song R."/>
            <person name="Chenine A.L."/>
            <person name="Ruprecht R.M."/>
        </authorList>
    </citation>
    <scope>NUCLEOTIDE SEQUENCE [LARGE SCALE GENOMIC DNA]</scope>
</reference>
<sequence>MRQYLDFLRYILETGEEKDDRTGVGTISKFGYQMRFDVSGFKAPWVTTKFSHPKSIVSELLDLLIAGTDEIDGMAAENVTIWDEWVKDKTRVYVDLNVAERMGRVKKAATQAAFDAFRDTLYSAEEVEGWEYMPASNRWRAPNVDATLHAWIDEHTKVPRRKLVKGSLGPVYGVQWRQWPVLRETRALSHRSAARFVEAVGKLDELRARFENEFMLDEWLMKAKASVLLDTEVPADAVVAQWLNEHGYVLTEQVTVKSIDQLARAVEKLKNDPNSRSIMVSAWNPADLADMALEPCHSFFQLYSNNLNKQQLVGVILRSPLLRVAKQVLPLEYNPEETFVRYTENVMARNEDGTLQTIRDSKFGPLRVVVEHQIGDVVMDHEGKAMVVDTDEEALMRLDVAELREFAEKYELPTRGLSLQMYQRSADAFLGVPFNISSYSLLTKLLAQVVNFEPLEFIWTGGDCHIYKNHIEQVREQLTRKPKPGPAVFISNDVTDIDQFKASDITLVDYEYHPHIAGKVAV</sequence>